<dbReference type="GO" id="GO:1990131">
    <property type="term" value="C:Gtr1-Gtr2 GTPase complex"/>
    <property type="evidence" value="ECO:0007669"/>
    <property type="project" value="UniProtKB-UniRule"/>
</dbReference>
<dbReference type="Gene3D" id="3.40.50.300">
    <property type="entry name" value="P-loop containing nucleotide triphosphate hydrolases"/>
    <property type="match status" value="1"/>
</dbReference>
<proteinExistence type="inferred from homology"/>
<feature type="region of interest" description="Disordered" evidence="5">
    <location>
        <begin position="1"/>
        <end position="30"/>
    </location>
</feature>
<comment type="similarity">
    <text evidence="1 4">Belongs to the GTR/RAG GTP-binding protein family.</text>
</comment>
<feature type="compositionally biased region" description="Polar residues" evidence="5">
    <location>
        <begin position="301"/>
        <end position="332"/>
    </location>
</feature>
<evidence type="ECO:0000256" key="1">
    <source>
        <dbReference type="ARBA" id="ARBA00007756"/>
    </source>
</evidence>
<evidence type="ECO:0000256" key="2">
    <source>
        <dbReference type="ARBA" id="ARBA00022741"/>
    </source>
</evidence>
<evidence type="ECO:0000256" key="3">
    <source>
        <dbReference type="ARBA" id="ARBA00023134"/>
    </source>
</evidence>
<dbReference type="GO" id="GO:0000329">
    <property type="term" value="C:fungal-type vacuole membrane"/>
    <property type="evidence" value="ECO:0007669"/>
    <property type="project" value="TreeGrafter"/>
</dbReference>
<reference evidence="6" key="1">
    <citation type="journal article" date="2020" name="Nat. Commun.">
        <title>Large-scale genome sequencing of mycorrhizal fungi provides insights into the early evolution of symbiotic traits.</title>
        <authorList>
            <person name="Miyauchi S."/>
            <person name="Kiss E."/>
            <person name="Kuo A."/>
            <person name="Drula E."/>
            <person name="Kohler A."/>
            <person name="Sanchez-Garcia M."/>
            <person name="Morin E."/>
            <person name="Andreopoulos B."/>
            <person name="Barry K.W."/>
            <person name="Bonito G."/>
            <person name="Buee M."/>
            <person name="Carver A."/>
            <person name="Chen C."/>
            <person name="Cichocki N."/>
            <person name="Clum A."/>
            <person name="Culley D."/>
            <person name="Crous P.W."/>
            <person name="Fauchery L."/>
            <person name="Girlanda M."/>
            <person name="Hayes R.D."/>
            <person name="Keri Z."/>
            <person name="LaButti K."/>
            <person name="Lipzen A."/>
            <person name="Lombard V."/>
            <person name="Magnuson J."/>
            <person name="Maillard F."/>
            <person name="Murat C."/>
            <person name="Nolan M."/>
            <person name="Ohm R.A."/>
            <person name="Pangilinan J."/>
            <person name="Pereira M.F."/>
            <person name="Perotto S."/>
            <person name="Peter M."/>
            <person name="Pfister S."/>
            <person name="Riley R."/>
            <person name="Sitrit Y."/>
            <person name="Stielow J.B."/>
            <person name="Szollosi G."/>
            <person name="Zifcakova L."/>
            <person name="Stursova M."/>
            <person name="Spatafora J.W."/>
            <person name="Tedersoo L."/>
            <person name="Vaario L.M."/>
            <person name="Yamada A."/>
            <person name="Yan M."/>
            <person name="Wang P."/>
            <person name="Xu J."/>
            <person name="Bruns T."/>
            <person name="Baldrian P."/>
            <person name="Vilgalys R."/>
            <person name="Dunand C."/>
            <person name="Henrissat B."/>
            <person name="Grigoriev I.V."/>
            <person name="Hibbett D."/>
            <person name="Nagy L.G."/>
            <person name="Martin F.M."/>
        </authorList>
    </citation>
    <scope>NUCLEOTIDE SEQUENCE</scope>
    <source>
        <strain evidence="6">UP504</strain>
    </source>
</reference>
<dbReference type="GO" id="GO:0010507">
    <property type="term" value="P:negative regulation of autophagy"/>
    <property type="evidence" value="ECO:0007669"/>
    <property type="project" value="TreeGrafter"/>
</dbReference>
<protein>
    <recommendedName>
        <fullName evidence="4">GTP-binding protein</fullName>
    </recommendedName>
</protein>
<comment type="caution">
    <text evidence="6">The sequence shown here is derived from an EMBL/GenBank/DDBJ whole genome shotgun (WGS) entry which is preliminary data.</text>
</comment>
<evidence type="ECO:0000256" key="4">
    <source>
        <dbReference type="RuleBase" id="RU367014"/>
    </source>
</evidence>
<dbReference type="InterPro" id="IPR027417">
    <property type="entry name" value="P-loop_NTPase"/>
</dbReference>
<dbReference type="GO" id="GO:0005525">
    <property type="term" value="F:GTP binding"/>
    <property type="evidence" value="ECO:0007669"/>
    <property type="project" value="UniProtKB-UniRule"/>
</dbReference>
<evidence type="ECO:0000313" key="6">
    <source>
        <dbReference type="EMBL" id="KAF9515312.1"/>
    </source>
</evidence>
<dbReference type="PANTHER" id="PTHR11259:SF2">
    <property type="entry name" value="GH16429P"/>
    <property type="match status" value="1"/>
</dbReference>
<dbReference type="GO" id="GO:1904263">
    <property type="term" value="P:positive regulation of TORC1 signaling"/>
    <property type="evidence" value="ECO:0007669"/>
    <property type="project" value="TreeGrafter"/>
</dbReference>
<sequence length="408" mass="45936">MRPRQMRPSTRPEPDPPRVPSAKSLAGSKDPHRRKILVLGLRRAGKTAIQEVVFHGMSPRDTFFIEPTFRVSKEDVNTIIPLQLWDCPGGMPVENLDVLLDAFSTLVFVIDIQDEYSHAISKLVHLMAMVYTVHPLINIEVFVHKAESMSEDYKIDNFRQLQERVYDETIDHPLPLENLQITFHLTSVYDHTIYEAWSRVIQKLIPPLAALENLLNVLCSNSGLSKAFLFDIKTLTHVAADESPPDATTYGLCCEYIQTLLQFSNLYKYPQSSRTHQPLPPPQLTSTHTPSSSIPARKGTQPLSIPNSKTSRPPPANSTHSSAPSTLSNTSVDLDPADSRVWSTSSVRLKPQTTLAYWEITNQLSLVALIRSETYEASQGLIDYNVTFFRKAIHRIVDIEKAKWPSGD</sequence>
<dbReference type="EMBL" id="MU128951">
    <property type="protein sequence ID" value="KAF9515312.1"/>
    <property type="molecule type" value="Genomic_DNA"/>
</dbReference>
<dbReference type="GO" id="GO:0003924">
    <property type="term" value="F:GTPase activity"/>
    <property type="evidence" value="ECO:0007669"/>
    <property type="project" value="UniProtKB-UniRule"/>
</dbReference>
<accession>A0A9P6B0X1</accession>
<dbReference type="Proteomes" id="UP000886523">
    <property type="component" value="Unassembled WGS sequence"/>
</dbReference>
<dbReference type="OrthoDB" id="26136at2759"/>
<dbReference type="SUPFAM" id="SSF52540">
    <property type="entry name" value="P-loop containing nucleoside triphosphate hydrolases"/>
    <property type="match status" value="1"/>
</dbReference>
<comment type="subunit">
    <text evidence="4">Component of the GSE complex.</text>
</comment>
<evidence type="ECO:0000313" key="7">
    <source>
        <dbReference type="Proteomes" id="UP000886523"/>
    </source>
</evidence>
<name>A0A9P6B0X1_9AGAM</name>
<dbReference type="Pfam" id="PF04670">
    <property type="entry name" value="Gtr1_RagA"/>
    <property type="match status" value="1"/>
</dbReference>
<dbReference type="InterPro" id="IPR006762">
    <property type="entry name" value="Gtr1_RagA"/>
</dbReference>
<keyword evidence="7" id="KW-1185">Reference proteome</keyword>
<gene>
    <name evidence="6" type="ORF">BS47DRAFT_1342001</name>
</gene>
<keyword evidence="2 4" id="KW-0547">Nucleotide-binding</keyword>
<evidence type="ECO:0000256" key="5">
    <source>
        <dbReference type="SAM" id="MobiDB-lite"/>
    </source>
</evidence>
<comment type="function">
    <text evidence="4">GTPase involved in activation of the TORC1 signaling pathway, which promotes growth and represses autophagy in nutrient-rich conditions.</text>
</comment>
<organism evidence="6 7">
    <name type="scientific">Hydnum rufescens UP504</name>
    <dbReference type="NCBI Taxonomy" id="1448309"/>
    <lineage>
        <taxon>Eukaryota</taxon>
        <taxon>Fungi</taxon>
        <taxon>Dikarya</taxon>
        <taxon>Basidiomycota</taxon>
        <taxon>Agaricomycotina</taxon>
        <taxon>Agaricomycetes</taxon>
        <taxon>Cantharellales</taxon>
        <taxon>Hydnaceae</taxon>
        <taxon>Hydnum</taxon>
    </lineage>
</organism>
<keyword evidence="3 4" id="KW-0342">GTP-binding</keyword>
<dbReference type="Gene3D" id="3.30.450.190">
    <property type="match status" value="1"/>
</dbReference>
<feature type="compositionally biased region" description="Polar residues" evidence="5">
    <location>
        <begin position="284"/>
        <end position="294"/>
    </location>
</feature>
<dbReference type="AlphaFoldDB" id="A0A9P6B0X1"/>
<dbReference type="GO" id="GO:0009267">
    <property type="term" value="P:cellular response to starvation"/>
    <property type="evidence" value="ECO:0007669"/>
    <property type="project" value="TreeGrafter"/>
</dbReference>
<dbReference type="GO" id="GO:0005634">
    <property type="term" value="C:nucleus"/>
    <property type="evidence" value="ECO:0007669"/>
    <property type="project" value="TreeGrafter"/>
</dbReference>
<feature type="region of interest" description="Disordered" evidence="5">
    <location>
        <begin position="272"/>
        <end position="334"/>
    </location>
</feature>
<dbReference type="PANTHER" id="PTHR11259">
    <property type="entry name" value="RAS-RELATED GTP BINDING RAG/GTR YEAST"/>
    <property type="match status" value="1"/>
</dbReference>